<keyword evidence="2" id="KW-1185">Reference proteome</keyword>
<comment type="caution">
    <text evidence="1">The sequence shown here is derived from an EMBL/GenBank/DDBJ whole genome shotgun (WGS) entry which is preliminary data.</text>
</comment>
<evidence type="ECO:0000313" key="2">
    <source>
        <dbReference type="Proteomes" id="UP001152795"/>
    </source>
</evidence>
<dbReference type="OrthoDB" id="5966769at2759"/>
<evidence type="ECO:0000313" key="1">
    <source>
        <dbReference type="EMBL" id="CAB4033388.1"/>
    </source>
</evidence>
<protein>
    <submittedName>
        <fullName evidence="1">Uncharacterized protein</fullName>
    </submittedName>
</protein>
<gene>
    <name evidence="1" type="ORF">PACLA_8A021868</name>
</gene>
<accession>A0A6S7JQR4</accession>
<dbReference type="Proteomes" id="UP001152795">
    <property type="component" value="Unassembled WGS sequence"/>
</dbReference>
<dbReference type="SUPFAM" id="SSF47240">
    <property type="entry name" value="Ferritin-like"/>
    <property type="match status" value="1"/>
</dbReference>
<proteinExistence type="predicted"/>
<organism evidence="1 2">
    <name type="scientific">Paramuricea clavata</name>
    <name type="common">Red gorgonian</name>
    <name type="synonym">Violescent sea-whip</name>
    <dbReference type="NCBI Taxonomy" id="317549"/>
    <lineage>
        <taxon>Eukaryota</taxon>
        <taxon>Metazoa</taxon>
        <taxon>Cnidaria</taxon>
        <taxon>Anthozoa</taxon>
        <taxon>Octocorallia</taxon>
        <taxon>Malacalcyonacea</taxon>
        <taxon>Plexauridae</taxon>
        <taxon>Paramuricea</taxon>
    </lineage>
</organism>
<dbReference type="AlphaFoldDB" id="A0A6S7JQR4"/>
<dbReference type="InterPro" id="IPR009078">
    <property type="entry name" value="Ferritin-like_SF"/>
</dbReference>
<reference evidence="1" key="1">
    <citation type="submission" date="2020-04" db="EMBL/GenBank/DDBJ databases">
        <authorList>
            <person name="Alioto T."/>
            <person name="Alioto T."/>
            <person name="Gomez Garrido J."/>
        </authorList>
    </citation>
    <scope>NUCLEOTIDE SEQUENCE</scope>
    <source>
        <strain evidence="1">A484AB</strain>
    </source>
</reference>
<dbReference type="EMBL" id="CACRXK020019210">
    <property type="protein sequence ID" value="CAB4033388.1"/>
    <property type="molecule type" value="Genomic_DNA"/>
</dbReference>
<name>A0A6S7JQR4_PARCT</name>
<sequence>MRSLLDEGDINLPSIDTFYDGVREFYSTAFEYCTKWLLLNNTLLKNGVFVDFKKRNQCSMDNVEEVLSALEHIHSDLINDPRAMDILEEEFLAYQAMAETDIPEHIWKESVFTEKTNVDGCETLTYHRMDMI</sequence>